<accession>A0A8E0RZH8</accession>
<evidence type="ECO:0000313" key="1">
    <source>
        <dbReference type="EMBL" id="KAA0197657.1"/>
    </source>
</evidence>
<comment type="caution">
    <text evidence="1">The sequence shown here is derived from an EMBL/GenBank/DDBJ whole genome shotgun (WGS) entry which is preliminary data.</text>
</comment>
<dbReference type="AlphaFoldDB" id="A0A8E0RZH8"/>
<evidence type="ECO:0000313" key="2">
    <source>
        <dbReference type="Proteomes" id="UP000728185"/>
    </source>
</evidence>
<dbReference type="Proteomes" id="UP000728185">
    <property type="component" value="Unassembled WGS sequence"/>
</dbReference>
<dbReference type="OrthoDB" id="10463620at2759"/>
<sequence>MSYLSVSFLVRSVLYPDGVLLVHLVVDADVLIRLLPYTGDPDLFAVTGENREVLINRLKEPHVPEILRMKSVYLLNTSWDNLINPIAPDDVYQLFSYQSATTDVEEFVVQSHQPDSGHQISGPQPILIAVRPYPHPTDKCEFLIEVFPHSMQSENSDQAEPNYEQLISQSVIPSNLMELEELTRSSVVDNADLSKLARIEKLKLPESRVKIVWTMIVDCLNTLSPLFFSILEGIFDILIQ</sequence>
<reference evidence="1" key="1">
    <citation type="submission" date="2019-05" db="EMBL/GenBank/DDBJ databases">
        <title>Annotation for the trematode Fasciolopsis buski.</title>
        <authorList>
            <person name="Choi Y.-J."/>
        </authorList>
    </citation>
    <scope>NUCLEOTIDE SEQUENCE</scope>
    <source>
        <strain evidence="1">HT</strain>
        <tissue evidence="1">Whole worm</tissue>
    </source>
</reference>
<gene>
    <name evidence="1" type="ORF">FBUS_04766</name>
</gene>
<proteinExistence type="predicted"/>
<protein>
    <submittedName>
        <fullName evidence="1">Uncharacterized protein</fullName>
    </submittedName>
</protein>
<organism evidence="1 2">
    <name type="scientific">Fasciolopsis buskii</name>
    <dbReference type="NCBI Taxonomy" id="27845"/>
    <lineage>
        <taxon>Eukaryota</taxon>
        <taxon>Metazoa</taxon>
        <taxon>Spiralia</taxon>
        <taxon>Lophotrochozoa</taxon>
        <taxon>Platyhelminthes</taxon>
        <taxon>Trematoda</taxon>
        <taxon>Digenea</taxon>
        <taxon>Plagiorchiida</taxon>
        <taxon>Echinostomata</taxon>
        <taxon>Echinostomatoidea</taxon>
        <taxon>Fasciolidae</taxon>
        <taxon>Fasciolopsis</taxon>
    </lineage>
</organism>
<keyword evidence="2" id="KW-1185">Reference proteome</keyword>
<dbReference type="EMBL" id="LUCM01002232">
    <property type="protein sequence ID" value="KAA0197657.1"/>
    <property type="molecule type" value="Genomic_DNA"/>
</dbReference>
<name>A0A8E0RZH8_9TREM</name>